<dbReference type="RefSeq" id="WP_147903421.1">
    <property type="nucleotide sequence ID" value="NZ_BAAAGC010000017.1"/>
</dbReference>
<keyword evidence="1" id="KW-1133">Transmembrane helix</keyword>
<evidence type="ECO:0000256" key="1">
    <source>
        <dbReference type="SAM" id="Phobius"/>
    </source>
</evidence>
<reference evidence="2 3" key="1">
    <citation type="submission" date="2019-08" db="EMBL/GenBank/DDBJ databases">
        <title>Draft genome analysis of Rheinheimera tangshanensis isolated from the roots of fresh rice plants (Oryza sativa).</title>
        <authorList>
            <person name="Yu Q."/>
            <person name="Qi Y."/>
            <person name="Zhang H."/>
            <person name="Pu J."/>
        </authorList>
    </citation>
    <scope>NUCLEOTIDE SEQUENCE [LARGE SCALE GENOMIC DNA]</scope>
    <source>
        <strain evidence="2 3">JA3-B52</strain>
    </source>
</reference>
<name>A0A5C8M460_9GAMM</name>
<dbReference type="EMBL" id="VRLR01000002">
    <property type="protein sequence ID" value="TXK82190.1"/>
    <property type="molecule type" value="Genomic_DNA"/>
</dbReference>
<protein>
    <submittedName>
        <fullName evidence="2">Uncharacterized protein</fullName>
    </submittedName>
</protein>
<evidence type="ECO:0000313" key="3">
    <source>
        <dbReference type="Proteomes" id="UP000321814"/>
    </source>
</evidence>
<organism evidence="2 3">
    <name type="scientific">Rheinheimera tangshanensis</name>
    <dbReference type="NCBI Taxonomy" id="400153"/>
    <lineage>
        <taxon>Bacteria</taxon>
        <taxon>Pseudomonadati</taxon>
        <taxon>Pseudomonadota</taxon>
        <taxon>Gammaproteobacteria</taxon>
        <taxon>Chromatiales</taxon>
        <taxon>Chromatiaceae</taxon>
        <taxon>Rheinheimera</taxon>
    </lineage>
</organism>
<gene>
    <name evidence="2" type="ORF">FU839_04700</name>
</gene>
<dbReference type="OrthoDB" id="5768511at2"/>
<accession>A0A5C8M460</accession>
<dbReference type="AlphaFoldDB" id="A0A5C8M460"/>
<sequence length="159" mass="18539">MQKPQILWRNQTPSRSSLKLGWKQLNRNAKVALIMFSLVYLGFSIYNSLERQSAYSLVLYIVSMSSLTITILHINGFPKDQLVSLMQVLKTENGTLWIGDYQLPDTVRKVVIGRMDIHGPAYLQLAWNQGHQWIFQLDELQQVRHFFRQHAPQIEIVNE</sequence>
<keyword evidence="1" id="KW-0472">Membrane</keyword>
<dbReference type="Proteomes" id="UP000321814">
    <property type="component" value="Unassembled WGS sequence"/>
</dbReference>
<evidence type="ECO:0000313" key="2">
    <source>
        <dbReference type="EMBL" id="TXK82190.1"/>
    </source>
</evidence>
<proteinExistence type="predicted"/>
<comment type="caution">
    <text evidence="2">The sequence shown here is derived from an EMBL/GenBank/DDBJ whole genome shotgun (WGS) entry which is preliminary data.</text>
</comment>
<feature type="transmembrane region" description="Helical" evidence="1">
    <location>
        <begin position="31"/>
        <end position="49"/>
    </location>
</feature>
<keyword evidence="3" id="KW-1185">Reference proteome</keyword>
<keyword evidence="1" id="KW-0812">Transmembrane</keyword>
<feature type="transmembrane region" description="Helical" evidence="1">
    <location>
        <begin position="55"/>
        <end position="77"/>
    </location>
</feature>